<evidence type="ECO:0008006" key="4">
    <source>
        <dbReference type="Google" id="ProtNLM"/>
    </source>
</evidence>
<sequence length="310" mass="34637">MPPRGPSARWQRLKPVDMDPLESMGLPSKGETRLLDYKVQEHYYTKIVERYLSFCSDASDRAALLDKFAALSITKERGSSSGTDSAVSTASVSTASTSTTASFPTPLLLQTSNKDLSTVLMALRKLREGIVASNRIDDFSTQAYLFCVRTAILVKHTESYHPAILHLLRTIHPRHPLTTFELREVTGYLVLDAACRRGDLAEAMAIRSRCRLHDPKIDSILRALARDDYIAFGRLRKSIDGHKAKFLEFCEDTMRRHTLKCFGRAYLSVDLDFLELATGSAFSQLVQQEGVGWHLDGTKVVIRSIKGRAA</sequence>
<dbReference type="GeneID" id="63838439"/>
<gene>
    <name evidence="2" type="ORF">M406DRAFT_338010</name>
</gene>
<dbReference type="RefSeq" id="XP_040778151.1">
    <property type="nucleotide sequence ID" value="XM_040921310.1"/>
</dbReference>
<evidence type="ECO:0000313" key="2">
    <source>
        <dbReference type="EMBL" id="KAF3767190.1"/>
    </source>
</evidence>
<keyword evidence="3" id="KW-1185">Reference proteome</keyword>
<reference evidence="2" key="1">
    <citation type="journal article" date="2020" name="Phytopathology">
        <title>Genome sequence of the chestnut blight fungus Cryphonectria parasitica EP155: A fundamental resource for an archetypical invasive plant pathogen.</title>
        <authorList>
            <person name="Crouch J.A."/>
            <person name="Dawe A."/>
            <person name="Aerts A."/>
            <person name="Barry K."/>
            <person name="Churchill A.C.L."/>
            <person name="Grimwood J."/>
            <person name="Hillman B."/>
            <person name="Milgroom M.G."/>
            <person name="Pangilinan J."/>
            <person name="Smith M."/>
            <person name="Salamov A."/>
            <person name="Schmutz J."/>
            <person name="Yadav J."/>
            <person name="Grigoriev I.V."/>
            <person name="Nuss D."/>
        </authorList>
    </citation>
    <scope>NUCLEOTIDE SEQUENCE</scope>
    <source>
        <strain evidence="2">EP155</strain>
    </source>
</reference>
<accession>A0A9P4Y6V1</accession>
<feature type="region of interest" description="Disordered" evidence="1">
    <location>
        <begin position="1"/>
        <end position="25"/>
    </location>
</feature>
<comment type="caution">
    <text evidence="2">The sequence shown here is derived from an EMBL/GenBank/DDBJ whole genome shotgun (WGS) entry which is preliminary data.</text>
</comment>
<dbReference type="PANTHER" id="PTHR39398">
    <property type="entry name" value="YALI0F14311P"/>
    <property type="match status" value="1"/>
</dbReference>
<protein>
    <recommendedName>
        <fullName evidence="4">CSN8/PSMD8/EIF3K domain-containing protein</fullName>
    </recommendedName>
</protein>
<name>A0A9P4Y6V1_CRYP1</name>
<evidence type="ECO:0000256" key="1">
    <source>
        <dbReference type="SAM" id="MobiDB-lite"/>
    </source>
</evidence>
<organism evidence="2 3">
    <name type="scientific">Cryphonectria parasitica (strain ATCC 38755 / EP155)</name>
    <dbReference type="NCBI Taxonomy" id="660469"/>
    <lineage>
        <taxon>Eukaryota</taxon>
        <taxon>Fungi</taxon>
        <taxon>Dikarya</taxon>
        <taxon>Ascomycota</taxon>
        <taxon>Pezizomycotina</taxon>
        <taxon>Sordariomycetes</taxon>
        <taxon>Sordariomycetidae</taxon>
        <taxon>Diaporthales</taxon>
        <taxon>Cryphonectriaceae</taxon>
        <taxon>Cryphonectria-Endothia species complex</taxon>
        <taxon>Cryphonectria</taxon>
    </lineage>
</organism>
<dbReference type="Proteomes" id="UP000803844">
    <property type="component" value="Unassembled WGS sequence"/>
</dbReference>
<proteinExistence type="predicted"/>
<dbReference type="PANTHER" id="PTHR39398:SF1">
    <property type="entry name" value="CSN8_PSMD8_EIF3K DOMAIN-CONTAINING PROTEIN"/>
    <property type="match status" value="1"/>
</dbReference>
<evidence type="ECO:0000313" key="3">
    <source>
        <dbReference type="Proteomes" id="UP000803844"/>
    </source>
</evidence>
<dbReference type="EMBL" id="MU032346">
    <property type="protein sequence ID" value="KAF3767190.1"/>
    <property type="molecule type" value="Genomic_DNA"/>
</dbReference>
<dbReference type="AlphaFoldDB" id="A0A9P4Y6V1"/>
<dbReference type="OrthoDB" id="2100128at2759"/>